<sequence length="71" mass="7549">MFKALDHLMGVDWRWGGVGLADGAHHSDHVGKNIADLPPASATTARRAAADFMSLAASRIIRVLSAALIIR</sequence>
<dbReference type="EMBL" id="AAUW01000008">
    <property type="protein sequence ID" value="EAV43815.1"/>
    <property type="molecule type" value="Genomic_DNA"/>
</dbReference>
<gene>
    <name evidence="1" type="ORF">SIAM614_11843</name>
</gene>
<proteinExistence type="predicted"/>
<accession>A0NTQ6</accession>
<protein>
    <submittedName>
        <fullName evidence="1">Uncharacterized protein</fullName>
    </submittedName>
</protein>
<evidence type="ECO:0000313" key="2">
    <source>
        <dbReference type="Proteomes" id="UP000004848"/>
    </source>
</evidence>
<reference evidence="1 2" key="1">
    <citation type="submission" date="2006-05" db="EMBL/GenBank/DDBJ databases">
        <authorList>
            <person name="King G."/>
            <person name="Ferriera S."/>
            <person name="Johnson J."/>
            <person name="Kravitz S."/>
            <person name="Beeson K."/>
            <person name="Sutton G."/>
            <person name="Rogers Y.-H."/>
            <person name="Friedman R."/>
            <person name="Frazier M."/>
            <person name="Venter J.C."/>
        </authorList>
    </citation>
    <scope>NUCLEOTIDE SEQUENCE [LARGE SCALE GENOMIC DNA]</scope>
    <source>
        <strain evidence="2">ATCC 25650 / DSM 13394 / JCM 20685 / NBRC 16684 / NCIMB 2208 / IAM 12614 / B1</strain>
    </source>
</reference>
<dbReference type="AlphaFoldDB" id="A0NTQ6"/>
<dbReference type="Proteomes" id="UP000004848">
    <property type="component" value="Unassembled WGS sequence"/>
</dbReference>
<comment type="caution">
    <text evidence="1">The sequence shown here is derived from an EMBL/GenBank/DDBJ whole genome shotgun (WGS) entry which is preliminary data.</text>
</comment>
<organism evidence="1 2">
    <name type="scientific">Roseibium aggregatum (strain ATCC 25650 / DSM 13394 / JCM 20685 / NBRC 16684 / NCIMB 2208 / IAM 12614 / B1)</name>
    <name type="common">Stappia aggregata</name>
    <dbReference type="NCBI Taxonomy" id="384765"/>
    <lineage>
        <taxon>Bacteria</taxon>
        <taxon>Pseudomonadati</taxon>
        <taxon>Pseudomonadota</taxon>
        <taxon>Alphaproteobacteria</taxon>
        <taxon>Hyphomicrobiales</taxon>
        <taxon>Stappiaceae</taxon>
        <taxon>Roseibium</taxon>
    </lineage>
</organism>
<evidence type="ECO:0000313" key="1">
    <source>
        <dbReference type="EMBL" id="EAV43815.1"/>
    </source>
</evidence>
<name>A0NTQ6_ROSAI</name>